<feature type="region of interest" description="Disordered" evidence="1">
    <location>
        <begin position="1"/>
        <end position="29"/>
    </location>
</feature>
<feature type="compositionally biased region" description="Low complexity" evidence="1">
    <location>
        <begin position="19"/>
        <end position="29"/>
    </location>
</feature>
<proteinExistence type="predicted"/>
<dbReference type="InParanoid" id="D8TKW6"/>
<name>D8TKW6_VOLCA</name>
<sequence length="188" mass="19041">MAPFSVSPPRPQAWHKKPPGGLAQSPPAPLPALAHHLLGRLGQHPTDSMADSAAKAITSQGACAHPGGAWCPSFTSGRLGPDGDLVCPRGGCQVDADINAAFSRLVLCVSPSGRAGVAALESAACALTAPCGAIPRFDAHAVPVLREQQYCSSVRPLAAPAPPHPVLSGTSNATVQQAMKAIGHKSTS</sequence>
<feature type="compositionally biased region" description="Pro residues" evidence="1">
    <location>
        <begin position="1"/>
        <end position="11"/>
    </location>
</feature>
<dbReference type="EMBL" id="GL378326">
    <property type="protein sequence ID" value="EFJ51635.1"/>
    <property type="molecule type" value="Genomic_DNA"/>
</dbReference>
<dbReference type="Proteomes" id="UP000001058">
    <property type="component" value="Unassembled WGS sequence"/>
</dbReference>
<keyword evidence="3" id="KW-1185">Reference proteome</keyword>
<reference evidence="2 3" key="1">
    <citation type="journal article" date="2010" name="Science">
        <title>Genomic analysis of organismal complexity in the multicellular green alga Volvox carteri.</title>
        <authorList>
            <person name="Prochnik S.E."/>
            <person name="Umen J."/>
            <person name="Nedelcu A.M."/>
            <person name="Hallmann A."/>
            <person name="Miller S.M."/>
            <person name="Nishii I."/>
            <person name="Ferris P."/>
            <person name="Kuo A."/>
            <person name="Mitros T."/>
            <person name="Fritz-Laylin L.K."/>
            <person name="Hellsten U."/>
            <person name="Chapman J."/>
            <person name="Simakov O."/>
            <person name="Rensing S.A."/>
            <person name="Terry A."/>
            <person name="Pangilinan J."/>
            <person name="Kapitonov V."/>
            <person name="Jurka J."/>
            <person name="Salamov A."/>
            <person name="Shapiro H."/>
            <person name="Schmutz J."/>
            <person name="Grimwood J."/>
            <person name="Lindquist E."/>
            <person name="Lucas S."/>
            <person name="Grigoriev I.V."/>
            <person name="Schmitt R."/>
            <person name="Kirk D."/>
            <person name="Rokhsar D.S."/>
        </authorList>
    </citation>
    <scope>NUCLEOTIDE SEQUENCE [LARGE SCALE GENOMIC DNA]</scope>
    <source>
        <strain evidence="3">f. Nagariensis / Eve</strain>
    </source>
</reference>
<protein>
    <submittedName>
        <fullName evidence="2">Uncharacterized protein</fullName>
    </submittedName>
</protein>
<evidence type="ECO:0000256" key="1">
    <source>
        <dbReference type="SAM" id="MobiDB-lite"/>
    </source>
</evidence>
<evidence type="ECO:0000313" key="2">
    <source>
        <dbReference type="EMBL" id="EFJ51635.1"/>
    </source>
</evidence>
<evidence type="ECO:0000313" key="3">
    <source>
        <dbReference type="Proteomes" id="UP000001058"/>
    </source>
</evidence>
<dbReference type="RefSeq" id="XP_002947045.1">
    <property type="nucleotide sequence ID" value="XM_002946999.1"/>
</dbReference>
<dbReference type="GeneID" id="9620140"/>
<gene>
    <name evidence="2" type="ORF">VOLCADRAFT_87271</name>
</gene>
<dbReference type="KEGG" id="vcn:VOLCADRAFT_87271"/>
<accession>D8TKW6</accession>
<dbReference type="AlphaFoldDB" id="D8TKW6"/>
<organism evidence="3">
    <name type="scientific">Volvox carteri f. nagariensis</name>
    <dbReference type="NCBI Taxonomy" id="3068"/>
    <lineage>
        <taxon>Eukaryota</taxon>
        <taxon>Viridiplantae</taxon>
        <taxon>Chlorophyta</taxon>
        <taxon>core chlorophytes</taxon>
        <taxon>Chlorophyceae</taxon>
        <taxon>CS clade</taxon>
        <taxon>Chlamydomonadales</taxon>
        <taxon>Volvocaceae</taxon>
        <taxon>Volvox</taxon>
    </lineage>
</organism>